<proteinExistence type="predicted"/>
<keyword evidence="3" id="KW-1185">Reference proteome</keyword>
<sequence>MMTLEQIQKIKDPTERAIFEAAYWEVQKPPSGIADYAFLLGMAGVLLIFVLAIYLAVREYKRNNPRFRKVIA</sequence>
<dbReference type="EMBL" id="PYGD01000003">
    <property type="protein sequence ID" value="PSK92671.1"/>
    <property type="molecule type" value="Genomic_DNA"/>
</dbReference>
<evidence type="ECO:0000313" key="3">
    <source>
        <dbReference type="Proteomes" id="UP000240572"/>
    </source>
</evidence>
<feature type="transmembrane region" description="Helical" evidence="1">
    <location>
        <begin position="36"/>
        <end position="57"/>
    </location>
</feature>
<dbReference type="Proteomes" id="UP000240572">
    <property type="component" value="Unassembled WGS sequence"/>
</dbReference>
<reference evidence="2 3" key="1">
    <citation type="submission" date="2018-03" db="EMBL/GenBank/DDBJ databases">
        <title>Genomic Encyclopedia of Type Strains, Phase III (KMG-III): the genomes of soil and plant-associated and newly described type strains.</title>
        <authorList>
            <person name="Whitman W."/>
        </authorList>
    </citation>
    <scope>NUCLEOTIDE SEQUENCE [LARGE SCALE GENOMIC DNA]</scope>
    <source>
        <strain evidence="2 3">CGMCC 1.12700</strain>
    </source>
</reference>
<dbReference type="RefSeq" id="WP_106522850.1">
    <property type="nucleotide sequence ID" value="NZ_PYGD01000003.1"/>
</dbReference>
<name>A0A2P8D656_9BACT</name>
<gene>
    <name evidence="2" type="ORF">B0I18_103248</name>
</gene>
<keyword evidence="1" id="KW-1133">Transmembrane helix</keyword>
<keyword evidence="1" id="KW-0472">Membrane</keyword>
<organism evidence="2 3">
    <name type="scientific">Taibaiella chishuiensis</name>
    <dbReference type="NCBI Taxonomy" id="1434707"/>
    <lineage>
        <taxon>Bacteria</taxon>
        <taxon>Pseudomonadati</taxon>
        <taxon>Bacteroidota</taxon>
        <taxon>Chitinophagia</taxon>
        <taxon>Chitinophagales</taxon>
        <taxon>Chitinophagaceae</taxon>
        <taxon>Taibaiella</taxon>
    </lineage>
</organism>
<protein>
    <submittedName>
        <fullName evidence="2">Uncharacterized protein</fullName>
    </submittedName>
</protein>
<dbReference type="AlphaFoldDB" id="A0A2P8D656"/>
<keyword evidence="1" id="KW-0812">Transmembrane</keyword>
<evidence type="ECO:0000313" key="2">
    <source>
        <dbReference type="EMBL" id="PSK92671.1"/>
    </source>
</evidence>
<evidence type="ECO:0000256" key="1">
    <source>
        <dbReference type="SAM" id="Phobius"/>
    </source>
</evidence>
<comment type="caution">
    <text evidence="2">The sequence shown here is derived from an EMBL/GenBank/DDBJ whole genome shotgun (WGS) entry which is preliminary data.</text>
</comment>
<accession>A0A2P8D656</accession>